<reference evidence="3 4" key="1">
    <citation type="journal article" date="2023" name="BMC Biotechnol.">
        <title>Vitis rotundifolia cv Carlos genome sequencing.</title>
        <authorList>
            <person name="Huff M."/>
            <person name="Hulse-Kemp A."/>
            <person name="Scheffler B."/>
            <person name="Youngblood R."/>
            <person name="Simpson S."/>
            <person name="Babiker E."/>
            <person name="Staton M."/>
        </authorList>
    </citation>
    <scope>NUCLEOTIDE SEQUENCE [LARGE SCALE GENOMIC DNA]</scope>
    <source>
        <tissue evidence="3">Leaf</tissue>
    </source>
</reference>
<keyword evidence="2" id="KW-0472">Membrane</keyword>
<dbReference type="PANTHER" id="PTHR37746:SF1">
    <property type="entry name" value="TRANSMEMBRANE PROTEIN"/>
    <property type="match status" value="1"/>
</dbReference>
<dbReference type="AlphaFoldDB" id="A0AA39DMK6"/>
<keyword evidence="2" id="KW-1133">Transmembrane helix</keyword>
<name>A0AA39DMK6_VITRO</name>
<evidence type="ECO:0000313" key="3">
    <source>
        <dbReference type="EMBL" id="KAJ9690293.1"/>
    </source>
</evidence>
<protein>
    <submittedName>
        <fullName evidence="3">Uncharacterized protein</fullName>
    </submittedName>
</protein>
<evidence type="ECO:0000256" key="1">
    <source>
        <dbReference type="SAM" id="MobiDB-lite"/>
    </source>
</evidence>
<gene>
    <name evidence="3" type="ORF">PVL29_012777</name>
</gene>
<keyword evidence="4" id="KW-1185">Reference proteome</keyword>
<evidence type="ECO:0000256" key="2">
    <source>
        <dbReference type="SAM" id="Phobius"/>
    </source>
</evidence>
<dbReference type="EMBL" id="JARBHA010000010">
    <property type="protein sequence ID" value="KAJ9690293.1"/>
    <property type="molecule type" value="Genomic_DNA"/>
</dbReference>
<dbReference type="Proteomes" id="UP001168098">
    <property type="component" value="Unassembled WGS sequence"/>
</dbReference>
<sequence>MEEGPWELDSISTLGLIEAMNFFAKAFSCLSSLSSDPLFSSIVTLYILILLYFPRVFLGIVFSPVLISTGVLLLTLLRLGVNQQVEGEPSSDEPEQPDLRGRELKCVHPQPEKWPEIHSDFDTKPFFCDSFVGWNVRAPLEVIYEEFEGEEGEDPNVTEETRFPGLERYPSLSLCYPESDSDSSSDGEFPAVNGWNSPENMSFRWDQDDREGLIEIALDGKHDAMFHVEEDNLIEIDISPARNHQFPGDKR</sequence>
<comment type="caution">
    <text evidence="3">The sequence shown here is derived from an EMBL/GenBank/DDBJ whole genome shotgun (WGS) entry which is preliminary data.</text>
</comment>
<accession>A0AA39DMK6</accession>
<feature type="region of interest" description="Disordered" evidence="1">
    <location>
        <begin position="176"/>
        <end position="196"/>
    </location>
</feature>
<feature type="transmembrane region" description="Helical" evidence="2">
    <location>
        <begin position="37"/>
        <end position="53"/>
    </location>
</feature>
<keyword evidence="2" id="KW-0812">Transmembrane</keyword>
<feature type="transmembrane region" description="Helical" evidence="2">
    <location>
        <begin position="60"/>
        <end position="81"/>
    </location>
</feature>
<dbReference type="PANTHER" id="PTHR37746">
    <property type="entry name" value="TRANSMEMBRANE PROTEIN"/>
    <property type="match status" value="1"/>
</dbReference>
<evidence type="ECO:0000313" key="4">
    <source>
        <dbReference type="Proteomes" id="UP001168098"/>
    </source>
</evidence>
<organism evidence="3 4">
    <name type="scientific">Vitis rotundifolia</name>
    <name type="common">Muscadine grape</name>
    <dbReference type="NCBI Taxonomy" id="103349"/>
    <lineage>
        <taxon>Eukaryota</taxon>
        <taxon>Viridiplantae</taxon>
        <taxon>Streptophyta</taxon>
        <taxon>Embryophyta</taxon>
        <taxon>Tracheophyta</taxon>
        <taxon>Spermatophyta</taxon>
        <taxon>Magnoliopsida</taxon>
        <taxon>eudicotyledons</taxon>
        <taxon>Gunneridae</taxon>
        <taxon>Pentapetalae</taxon>
        <taxon>rosids</taxon>
        <taxon>Vitales</taxon>
        <taxon>Vitaceae</taxon>
        <taxon>Viteae</taxon>
        <taxon>Vitis</taxon>
    </lineage>
</organism>
<proteinExistence type="predicted"/>